<evidence type="ECO:0000313" key="3">
    <source>
        <dbReference type="EMBL" id="BAD45747.1"/>
    </source>
</evidence>
<protein>
    <submittedName>
        <fullName evidence="3">Uncharacterized protein</fullName>
    </submittedName>
</protein>
<dbReference type="EMBL" id="AP003620">
    <property type="protein sequence ID" value="BAD45375.1"/>
    <property type="molecule type" value="Genomic_DNA"/>
</dbReference>
<accession>Q654M5</accession>
<organism evidence="3 4">
    <name type="scientific">Oryza sativa subsp. japonica</name>
    <name type="common">Rice</name>
    <dbReference type="NCBI Taxonomy" id="39947"/>
    <lineage>
        <taxon>Eukaryota</taxon>
        <taxon>Viridiplantae</taxon>
        <taxon>Streptophyta</taxon>
        <taxon>Embryophyta</taxon>
        <taxon>Tracheophyta</taxon>
        <taxon>Spermatophyta</taxon>
        <taxon>Magnoliopsida</taxon>
        <taxon>Liliopsida</taxon>
        <taxon>Poales</taxon>
        <taxon>Poaceae</taxon>
        <taxon>BOP clade</taxon>
        <taxon>Oryzoideae</taxon>
        <taxon>Oryzeae</taxon>
        <taxon>Oryzinae</taxon>
        <taxon>Oryza</taxon>
        <taxon>Oryza sativa</taxon>
    </lineage>
</organism>
<dbReference type="EMBL" id="AP004684">
    <property type="protein sequence ID" value="BAD45747.1"/>
    <property type="molecule type" value="Genomic_DNA"/>
</dbReference>
<evidence type="ECO:0000256" key="1">
    <source>
        <dbReference type="SAM" id="MobiDB-lite"/>
    </source>
</evidence>
<reference evidence="4" key="3">
    <citation type="journal article" date="2005" name="Nature">
        <title>The map-based sequence of the rice genome.</title>
        <authorList>
            <consortium name="International rice genome sequencing project (IRGSP)"/>
            <person name="Matsumoto T."/>
            <person name="Wu J."/>
            <person name="Kanamori H."/>
            <person name="Katayose Y."/>
            <person name="Fujisawa M."/>
            <person name="Namiki N."/>
            <person name="Mizuno H."/>
            <person name="Yamamoto K."/>
            <person name="Antonio B.A."/>
            <person name="Baba T."/>
            <person name="Sakata K."/>
            <person name="Nagamura Y."/>
            <person name="Aoki H."/>
            <person name="Arikawa K."/>
            <person name="Arita K."/>
            <person name="Bito T."/>
            <person name="Chiden Y."/>
            <person name="Fujitsuka N."/>
            <person name="Fukunaka R."/>
            <person name="Hamada M."/>
            <person name="Harada C."/>
            <person name="Hayashi A."/>
            <person name="Hijishita S."/>
            <person name="Honda M."/>
            <person name="Hosokawa S."/>
            <person name="Ichikawa Y."/>
            <person name="Idonuma A."/>
            <person name="Iijima M."/>
            <person name="Ikeda M."/>
            <person name="Ikeno M."/>
            <person name="Ito K."/>
            <person name="Ito S."/>
            <person name="Ito T."/>
            <person name="Ito Y."/>
            <person name="Ito Y."/>
            <person name="Iwabuchi A."/>
            <person name="Kamiya K."/>
            <person name="Karasawa W."/>
            <person name="Kurita K."/>
            <person name="Katagiri S."/>
            <person name="Kikuta A."/>
            <person name="Kobayashi H."/>
            <person name="Kobayashi N."/>
            <person name="Machita K."/>
            <person name="Maehara T."/>
            <person name="Masukawa M."/>
            <person name="Mizubayashi T."/>
            <person name="Mukai Y."/>
            <person name="Nagasaki H."/>
            <person name="Nagata Y."/>
            <person name="Naito S."/>
            <person name="Nakashima M."/>
            <person name="Nakama Y."/>
            <person name="Nakamichi Y."/>
            <person name="Nakamura M."/>
            <person name="Meguro A."/>
            <person name="Negishi M."/>
            <person name="Ohta I."/>
            <person name="Ohta T."/>
            <person name="Okamoto M."/>
            <person name="Ono N."/>
            <person name="Saji S."/>
            <person name="Sakaguchi M."/>
            <person name="Sakai K."/>
            <person name="Shibata M."/>
            <person name="Shimokawa T."/>
            <person name="Song J."/>
            <person name="Takazaki Y."/>
            <person name="Terasawa K."/>
            <person name="Tsugane M."/>
            <person name="Tsuji K."/>
            <person name="Ueda S."/>
            <person name="Waki K."/>
            <person name="Yamagata H."/>
            <person name="Yamamoto M."/>
            <person name="Yamamoto S."/>
            <person name="Yamane H."/>
            <person name="Yoshiki S."/>
            <person name="Yoshihara R."/>
            <person name="Yukawa K."/>
            <person name="Zhong H."/>
            <person name="Yano M."/>
            <person name="Yuan Q."/>
            <person name="Ouyang S."/>
            <person name="Liu J."/>
            <person name="Jones K.M."/>
            <person name="Gansberger K."/>
            <person name="Moffat K."/>
            <person name="Hill J."/>
            <person name="Bera J."/>
            <person name="Fadrosh D."/>
            <person name="Jin S."/>
            <person name="Johri S."/>
            <person name="Kim M."/>
            <person name="Overton L."/>
            <person name="Reardon M."/>
            <person name="Tsitrin T."/>
            <person name="Vuong H."/>
            <person name="Weaver B."/>
            <person name="Ciecko A."/>
            <person name="Tallon L."/>
            <person name="Jackson J."/>
            <person name="Pai G."/>
            <person name="Aken S.V."/>
            <person name="Utterback T."/>
            <person name="Reidmuller S."/>
            <person name="Feldblyum T."/>
            <person name="Hsiao J."/>
            <person name="Zismann V."/>
            <person name="Iobst S."/>
            <person name="de Vazeille A.R."/>
            <person name="Buell C.R."/>
            <person name="Ying K."/>
            <person name="Li Y."/>
            <person name="Lu T."/>
            <person name="Huang Y."/>
            <person name="Zhao Q."/>
            <person name="Feng Q."/>
            <person name="Zhang L."/>
            <person name="Zhu J."/>
            <person name="Weng Q."/>
            <person name="Mu J."/>
            <person name="Lu Y."/>
            <person name="Fan D."/>
            <person name="Liu Y."/>
            <person name="Guan J."/>
            <person name="Zhang Y."/>
            <person name="Yu S."/>
            <person name="Liu X."/>
            <person name="Zhang Y."/>
            <person name="Hong G."/>
            <person name="Han B."/>
            <person name="Choisne N."/>
            <person name="Demange N."/>
            <person name="Orjeda G."/>
            <person name="Samain S."/>
            <person name="Cattolico L."/>
            <person name="Pelletier E."/>
            <person name="Couloux A."/>
            <person name="Segurens B."/>
            <person name="Wincker P."/>
            <person name="D'Hont A."/>
            <person name="Scarpelli C."/>
            <person name="Weissenbach J."/>
            <person name="Salanoubat M."/>
            <person name="Quetier F."/>
            <person name="Yu Y."/>
            <person name="Kim H.R."/>
            <person name="Rambo T."/>
            <person name="Currie J."/>
            <person name="Collura K."/>
            <person name="Luo M."/>
            <person name="Yang T."/>
            <person name="Ammiraju J.S.S."/>
            <person name="Engler F."/>
            <person name="Soderlund C."/>
            <person name="Wing R.A."/>
            <person name="Palmer L.E."/>
            <person name="de la Bastide M."/>
            <person name="Spiegel L."/>
            <person name="Nascimento L."/>
            <person name="Zutavern T."/>
            <person name="O'Shaughnessy A."/>
            <person name="Dike S."/>
            <person name="Dedhia N."/>
            <person name="Preston R."/>
            <person name="Balija V."/>
            <person name="McCombie W.R."/>
            <person name="Chow T."/>
            <person name="Chen H."/>
            <person name="Chung M."/>
            <person name="Chen C."/>
            <person name="Shaw J."/>
            <person name="Wu H."/>
            <person name="Hsiao K."/>
            <person name="Chao Y."/>
            <person name="Chu M."/>
            <person name="Cheng C."/>
            <person name="Hour A."/>
            <person name="Lee P."/>
            <person name="Lin S."/>
            <person name="Lin Y."/>
            <person name="Liou J."/>
            <person name="Liu S."/>
            <person name="Hsing Y."/>
            <person name="Raghuvanshi S."/>
            <person name="Mohanty A."/>
            <person name="Bharti A.K."/>
            <person name="Gaur A."/>
            <person name="Gupta V."/>
            <person name="Kumar D."/>
            <person name="Ravi V."/>
            <person name="Vij S."/>
            <person name="Kapur A."/>
            <person name="Khurana P."/>
            <person name="Khurana P."/>
            <person name="Khurana J.P."/>
            <person name="Tyagi A.K."/>
            <person name="Gaikwad K."/>
            <person name="Singh A."/>
            <person name="Dalal V."/>
            <person name="Srivastava S."/>
            <person name="Dixit A."/>
            <person name="Pal A.K."/>
            <person name="Ghazi I.A."/>
            <person name="Yadav M."/>
            <person name="Pandit A."/>
            <person name="Bhargava A."/>
            <person name="Sureshbabu K."/>
            <person name="Batra K."/>
            <person name="Sharma T.R."/>
            <person name="Mohapatra T."/>
            <person name="Singh N.K."/>
            <person name="Messing J."/>
            <person name="Nelson A.B."/>
            <person name="Fuks G."/>
            <person name="Kavchok S."/>
            <person name="Keizer G."/>
            <person name="Linton E."/>
            <person name="Llaca V."/>
            <person name="Song R."/>
            <person name="Tanyolac B."/>
            <person name="Young S."/>
            <person name="Ho-Il K."/>
            <person name="Hahn J.H."/>
            <person name="Sangsakoo G."/>
            <person name="Vanavichit A."/>
            <person name="de Mattos Luiz.A.T."/>
            <person name="Zimmer P.D."/>
            <person name="Malone G."/>
            <person name="Dellagostin O."/>
            <person name="de Oliveira A.C."/>
            <person name="Bevan M."/>
            <person name="Bancroft I."/>
            <person name="Minx P."/>
            <person name="Cordum H."/>
            <person name="Wilson R."/>
            <person name="Cheng Z."/>
            <person name="Jin W."/>
            <person name="Jiang J."/>
            <person name="Leong S.A."/>
            <person name="Iwama H."/>
            <person name="Gojobori T."/>
            <person name="Itoh T."/>
            <person name="Niimura Y."/>
            <person name="Fujii Y."/>
            <person name="Habara T."/>
            <person name="Sakai H."/>
            <person name="Sato Y."/>
            <person name="Wilson G."/>
            <person name="Kumar K."/>
            <person name="McCouch S."/>
            <person name="Juretic N."/>
            <person name="Hoen D."/>
            <person name="Wright S."/>
            <person name="Bruskiewich R."/>
            <person name="Bureau T."/>
            <person name="Miyao A."/>
            <person name="Hirochika H."/>
            <person name="Nishikawa T."/>
            <person name="Kadowaki K."/>
            <person name="Sugiura M."/>
            <person name="Burr B."/>
            <person name="Sasaki T."/>
        </authorList>
    </citation>
    <scope>NUCLEOTIDE SEQUENCE [LARGE SCALE GENOMIC DNA]</scope>
    <source>
        <strain evidence="4">cv. Nipponbare</strain>
    </source>
</reference>
<reference evidence="3" key="2">
    <citation type="submission" date="2002-01" db="EMBL/GenBank/DDBJ databases">
        <title>Oryza sativa nipponbare(GA3) genomic DNA, chromosome 6, PAC clone:P0012H03.</title>
        <authorList>
            <person name="Sasaki T."/>
            <person name="Matsumoto T."/>
            <person name="Yamamoto K."/>
        </authorList>
    </citation>
    <scope>NUCLEOTIDE SEQUENCE</scope>
</reference>
<dbReference type="Proteomes" id="UP000000763">
    <property type="component" value="Chromosome 6"/>
</dbReference>
<evidence type="ECO:0000313" key="2">
    <source>
        <dbReference type="EMBL" id="BAD45375.1"/>
    </source>
</evidence>
<dbReference type="AlphaFoldDB" id="Q654M5"/>
<feature type="region of interest" description="Disordered" evidence="1">
    <location>
        <begin position="1"/>
        <end position="31"/>
    </location>
</feature>
<reference evidence="2" key="1">
    <citation type="submission" date="2001-05" db="EMBL/GenBank/DDBJ databases">
        <title>Oryza sativa nipponbare(GA3) genomic DNA, chromosome 6, PAC clone:P0596H06.</title>
        <authorList>
            <person name="Sasaki T."/>
            <person name="Matsumoto T."/>
            <person name="Yamamoto K."/>
        </authorList>
    </citation>
    <scope>NUCLEOTIDE SEQUENCE</scope>
</reference>
<gene>
    <name evidence="3" type="ORF">P0012H03.10</name>
    <name evidence="2" type="ORF">P0596H06.30</name>
</gene>
<reference evidence="4" key="4">
    <citation type="journal article" date="2008" name="Nucleic Acids Res.">
        <title>The rice annotation project database (RAP-DB): 2008 update.</title>
        <authorList>
            <consortium name="The rice annotation project (RAP)"/>
        </authorList>
    </citation>
    <scope>GENOME REANNOTATION</scope>
    <source>
        <strain evidence="4">cv. Nipponbare</strain>
    </source>
</reference>
<evidence type="ECO:0000313" key="4">
    <source>
        <dbReference type="Proteomes" id="UP000000763"/>
    </source>
</evidence>
<name>Q654M5_ORYSJ</name>
<proteinExistence type="predicted"/>
<sequence>MTEEAAARAAGRRKGTGPTGGPHLSVTRPLSSVGELRPWAGLAKACALQGEKWGKIQRGPYPGRTEPLKGGVPFRSAAASGFCGACDRGLPSRTDAPR</sequence>